<sequence>MTGYTRQPLRRLNDYTVRVFEWAGNGLLDLVIKKHHSGFQAHDSKRLSDDRTVVWPPRLLFQSIALYIAGRPSSAKNEQKKAQMTPLI</sequence>
<name>A0A356LLG3_9BURK</name>
<dbReference type="Proteomes" id="UP000264036">
    <property type="component" value="Unassembled WGS sequence"/>
</dbReference>
<comment type="caution">
    <text evidence="1">The sequence shown here is derived from an EMBL/GenBank/DDBJ whole genome shotgun (WGS) entry which is preliminary data.</text>
</comment>
<accession>A0A356LLG3</accession>
<dbReference type="AlphaFoldDB" id="A0A356LLG3"/>
<organism evidence="1 2">
    <name type="scientific">Advenella kashmirensis</name>
    <dbReference type="NCBI Taxonomy" id="310575"/>
    <lineage>
        <taxon>Bacteria</taxon>
        <taxon>Pseudomonadati</taxon>
        <taxon>Pseudomonadota</taxon>
        <taxon>Betaproteobacteria</taxon>
        <taxon>Burkholderiales</taxon>
        <taxon>Alcaligenaceae</taxon>
    </lineage>
</organism>
<gene>
    <name evidence="1" type="ORF">DD666_19375</name>
</gene>
<proteinExistence type="predicted"/>
<evidence type="ECO:0000313" key="2">
    <source>
        <dbReference type="Proteomes" id="UP000264036"/>
    </source>
</evidence>
<reference evidence="1 2" key="1">
    <citation type="journal article" date="2018" name="Nat. Biotechnol.">
        <title>A standardized bacterial taxonomy based on genome phylogeny substantially revises the tree of life.</title>
        <authorList>
            <person name="Parks D.H."/>
            <person name="Chuvochina M."/>
            <person name="Waite D.W."/>
            <person name="Rinke C."/>
            <person name="Skarshewski A."/>
            <person name="Chaumeil P.A."/>
            <person name="Hugenholtz P."/>
        </authorList>
    </citation>
    <scope>NUCLEOTIDE SEQUENCE [LARGE SCALE GENOMIC DNA]</scope>
    <source>
        <strain evidence="1">UBA10707</strain>
    </source>
</reference>
<dbReference type="EMBL" id="DOEK01000040">
    <property type="protein sequence ID" value="HBP31558.1"/>
    <property type="molecule type" value="Genomic_DNA"/>
</dbReference>
<evidence type="ECO:0000313" key="1">
    <source>
        <dbReference type="EMBL" id="HBP31558.1"/>
    </source>
</evidence>
<protein>
    <submittedName>
        <fullName evidence="1">Uncharacterized protein</fullName>
    </submittedName>
</protein>